<accession>A0A2V1ECZ2</accession>
<dbReference type="InterPro" id="IPR007915">
    <property type="entry name" value="TMEM258/Ost5"/>
</dbReference>
<keyword evidence="8" id="KW-1185">Reference proteome</keyword>
<gene>
    <name evidence="7" type="ORF">DM02DRAFT_647770</name>
</gene>
<comment type="function">
    <text evidence="6">Subunit of the oligosaccharyl transferase (OST) complex that catalyzes the initial transfer of a defined glycan (Glc(3)Man(9)GlcNAc(2) in eukaryotes) from the lipid carrier dolichol-pyrophosphate to an asparagine residue within an Asn-X-Ser/Thr consensus motif in nascent polypeptide chains, the first step in protein N-glycosylation. N-glycosylation occurs cotranslationally and the complex associates with the Sec61 complex at the channel-forming translocon complex that mediates protein translocation across the endoplasmic reticulum (ER). All subunits are required for a maximal enzyme activity.</text>
</comment>
<dbReference type="EMBL" id="KZ805300">
    <property type="protein sequence ID" value="PVI08403.1"/>
    <property type="molecule type" value="Genomic_DNA"/>
</dbReference>
<dbReference type="AlphaFoldDB" id="A0A2V1ECZ2"/>
<evidence type="ECO:0000256" key="6">
    <source>
        <dbReference type="RuleBase" id="RU367008"/>
    </source>
</evidence>
<dbReference type="GO" id="GO:0008250">
    <property type="term" value="C:oligosaccharyltransferase complex"/>
    <property type="evidence" value="ECO:0007669"/>
    <property type="project" value="UniProtKB-UniRule"/>
</dbReference>
<reference evidence="7 8" key="1">
    <citation type="journal article" date="2018" name="Sci. Rep.">
        <title>Comparative genomics provides insights into the lifestyle and reveals functional heterogeneity of dark septate endophytic fungi.</title>
        <authorList>
            <person name="Knapp D.G."/>
            <person name="Nemeth J.B."/>
            <person name="Barry K."/>
            <person name="Hainaut M."/>
            <person name="Henrissat B."/>
            <person name="Johnson J."/>
            <person name="Kuo A."/>
            <person name="Lim J.H.P."/>
            <person name="Lipzen A."/>
            <person name="Nolan M."/>
            <person name="Ohm R.A."/>
            <person name="Tamas L."/>
            <person name="Grigoriev I.V."/>
            <person name="Spatafora J.W."/>
            <person name="Nagy L.G."/>
            <person name="Kovacs G.M."/>
        </authorList>
    </citation>
    <scope>NUCLEOTIDE SEQUENCE [LARGE SCALE GENOMIC DNA]</scope>
    <source>
        <strain evidence="7 8">DSE2036</strain>
    </source>
</reference>
<evidence type="ECO:0000256" key="3">
    <source>
        <dbReference type="ARBA" id="ARBA00022692"/>
    </source>
</evidence>
<keyword evidence="5 6" id="KW-0472">Membrane</keyword>
<comment type="subunit">
    <text evidence="6">Component of the oligosaccharyltransferase (OST) complex.</text>
</comment>
<organism evidence="7 8">
    <name type="scientific">Periconia macrospinosa</name>
    <dbReference type="NCBI Taxonomy" id="97972"/>
    <lineage>
        <taxon>Eukaryota</taxon>
        <taxon>Fungi</taxon>
        <taxon>Dikarya</taxon>
        <taxon>Ascomycota</taxon>
        <taxon>Pezizomycotina</taxon>
        <taxon>Dothideomycetes</taxon>
        <taxon>Pleosporomycetidae</taxon>
        <taxon>Pleosporales</taxon>
        <taxon>Massarineae</taxon>
        <taxon>Periconiaceae</taxon>
        <taxon>Periconia</taxon>
    </lineage>
</organism>
<dbReference type="OrthoDB" id="5371169at2759"/>
<evidence type="ECO:0000256" key="1">
    <source>
        <dbReference type="ARBA" id="ARBA00004141"/>
    </source>
</evidence>
<feature type="transmembrane region" description="Helical" evidence="6">
    <location>
        <begin position="27"/>
        <end position="46"/>
    </location>
</feature>
<protein>
    <recommendedName>
        <fullName evidence="6">Dolichyl-diphosphooligosaccharide-protein glycosyltransferase subunit OST5</fullName>
    </recommendedName>
</protein>
<dbReference type="STRING" id="97972.A0A2V1ECZ2"/>
<proteinExistence type="inferred from homology"/>
<evidence type="ECO:0000256" key="5">
    <source>
        <dbReference type="ARBA" id="ARBA00023136"/>
    </source>
</evidence>
<comment type="subcellular location">
    <subcellularLocation>
        <location evidence="1 6">Membrane</location>
        <topology evidence="1 6">Multi-pass membrane protein</topology>
    </subcellularLocation>
</comment>
<sequence>MSNPLLDVWEAASASPFHPIVSKDNEFVLGFSLLLFSLFIGGVFSLNRSFINLPLLGVPASIAFGFGSVLMICAVGVYV</sequence>
<evidence type="ECO:0000313" key="7">
    <source>
        <dbReference type="EMBL" id="PVI08403.1"/>
    </source>
</evidence>
<evidence type="ECO:0000256" key="4">
    <source>
        <dbReference type="ARBA" id="ARBA00022989"/>
    </source>
</evidence>
<dbReference type="Proteomes" id="UP000244855">
    <property type="component" value="Unassembled WGS sequence"/>
</dbReference>
<name>A0A2V1ECZ2_9PLEO</name>
<keyword evidence="3 6" id="KW-0812">Transmembrane</keyword>
<dbReference type="Pfam" id="PF05251">
    <property type="entry name" value="Ost5"/>
    <property type="match status" value="1"/>
</dbReference>
<dbReference type="GO" id="GO:0006487">
    <property type="term" value="P:protein N-linked glycosylation"/>
    <property type="evidence" value="ECO:0007669"/>
    <property type="project" value="UniProtKB-UniRule"/>
</dbReference>
<keyword evidence="4 6" id="KW-1133">Transmembrane helix</keyword>
<evidence type="ECO:0000256" key="2">
    <source>
        <dbReference type="ARBA" id="ARBA00009825"/>
    </source>
</evidence>
<evidence type="ECO:0000313" key="8">
    <source>
        <dbReference type="Proteomes" id="UP000244855"/>
    </source>
</evidence>
<comment type="similarity">
    <text evidence="2 6">Belongs to the OST5 family.</text>
</comment>
<feature type="transmembrane region" description="Helical" evidence="6">
    <location>
        <begin position="53"/>
        <end position="78"/>
    </location>
</feature>